<accession>A0A0F9BFM9</accession>
<protein>
    <submittedName>
        <fullName evidence="1">Uncharacterized protein</fullName>
    </submittedName>
</protein>
<dbReference type="AlphaFoldDB" id="A0A0F9BFM9"/>
<organism evidence="1">
    <name type="scientific">marine sediment metagenome</name>
    <dbReference type="NCBI Taxonomy" id="412755"/>
    <lineage>
        <taxon>unclassified sequences</taxon>
        <taxon>metagenomes</taxon>
        <taxon>ecological metagenomes</taxon>
    </lineage>
</organism>
<feature type="non-terminal residue" evidence="1">
    <location>
        <position position="84"/>
    </location>
</feature>
<gene>
    <name evidence="1" type="ORF">LCGC14_2533750</name>
</gene>
<name>A0A0F9BFM9_9ZZZZ</name>
<sequence>MDAHARLLKYNAVYLKHRRTMMAIYTFIDRGLYDAAYEAFNEIRNEDLIDLNIAHSKGGLFWPHEQQIVVRGVDKTSGWSVWNN</sequence>
<dbReference type="EMBL" id="LAZR01041178">
    <property type="protein sequence ID" value="KKL12642.1"/>
    <property type="molecule type" value="Genomic_DNA"/>
</dbReference>
<proteinExistence type="predicted"/>
<evidence type="ECO:0000313" key="1">
    <source>
        <dbReference type="EMBL" id="KKL12642.1"/>
    </source>
</evidence>
<comment type="caution">
    <text evidence="1">The sequence shown here is derived from an EMBL/GenBank/DDBJ whole genome shotgun (WGS) entry which is preliminary data.</text>
</comment>
<reference evidence="1" key="1">
    <citation type="journal article" date="2015" name="Nature">
        <title>Complex archaea that bridge the gap between prokaryotes and eukaryotes.</title>
        <authorList>
            <person name="Spang A."/>
            <person name="Saw J.H."/>
            <person name="Jorgensen S.L."/>
            <person name="Zaremba-Niedzwiedzka K."/>
            <person name="Martijn J."/>
            <person name="Lind A.E."/>
            <person name="van Eijk R."/>
            <person name="Schleper C."/>
            <person name="Guy L."/>
            <person name="Ettema T.J."/>
        </authorList>
    </citation>
    <scope>NUCLEOTIDE SEQUENCE</scope>
</reference>